<protein>
    <recommendedName>
        <fullName evidence="1">DUF397 domain-containing protein</fullName>
    </recommendedName>
</protein>
<sequence length="120" mass="12880">MRAIDLSSVTWRKSSYSNPDGGNCIEVSDDFLRAAAWRKSSYSNSDGGNCIEVSDDFLGAAAWRKSSYSNQDGGQCVEFADNLPAIVPVRDSKDPDRGALVIEAGAWSAFVRAVKGAGLR</sequence>
<dbReference type="Proteomes" id="UP001223072">
    <property type="component" value="Unassembled WGS sequence"/>
</dbReference>
<keyword evidence="3" id="KW-1185">Reference proteome</keyword>
<dbReference type="EMBL" id="JAUSZS010000004">
    <property type="protein sequence ID" value="MDQ0934318.1"/>
    <property type="molecule type" value="Genomic_DNA"/>
</dbReference>
<reference evidence="2 3" key="1">
    <citation type="submission" date="2023-07" db="EMBL/GenBank/DDBJ databases">
        <title>Comparative genomics of wheat-associated soil bacteria to identify genetic determinants of phenazine resistance.</title>
        <authorList>
            <person name="Mouncey N."/>
        </authorList>
    </citation>
    <scope>NUCLEOTIDE SEQUENCE [LARGE SCALE GENOMIC DNA]</scope>
    <source>
        <strain evidence="2 3">W2I16</strain>
    </source>
</reference>
<feature type="domain" description="DUF397" evidence="1">
    <location>
        <begin position="61"/>
        <end position="115"/>
    </location>
</feature>
<comment type="caution">
    <text evidence="2">The sequence shown here is derived from an EMBL/GenBank/DDBJ whole genome shotgun (WGS) entry which is preliminary data.</text>
</comment>
<evidence type="ECO:0000313" key="2">
    <source>
        <dbReference type="EMBL" id="MDQ0934318.1"/>
    </source>
</evidence>
<evidence type="ECO:0000259" key="1">
    <source>
        <dbReference type="Pfam" id="PF04149"/>
    </source>
</evidence>
<feature type="domain" description="DUF397" evidence="1">
    <location>
        <begin position="10"/>
        <end position="27"/>
    </location>
</feature>
<name>A0ABU0RRI3_9ACTN</name>
<gene>
    <name evidence="2" type="ORF">QFZ49_004258</name>
</gene>
<dbReference type="InterPro" id="IPR007278">
    <property type="entry name" value="DUF397"/>
</dbReference>
<organism evidence="2 3">
    <name type="scientific">Streptomyces turgidiscabies</name>
    <dbReference type="NCBI Taxonomy" id="85558"/>
    <lineage>
        <taxon>Bacteria</taxon>
        <taxon>Bacillati</taxon>
        <taxon>Actinomycetota</taxon>
        <taxon>Actinomycetes</taxon>
        <taxon>Kitasatosporales</taxon>
        <taxon>Streptomycetaceae</taxon>
        <taxon>Streptomyces</taxon>
    </lineage>
</organism>
<dbReference type="RefSeq" id="WP_307627940.1">
    <property type="nucleotide sequence ID" value="NZ_JAUSZS010000004.1"/>
</dbReference>
<evidence type="ECO:0000313" key="3">
    <source>
        <dbReference type="Proteomes" id="UP001223072"/>
    </source>
</evidence>
<proteinExistence type="predicted"/>
<accession>A0ABU0RRI3</accession>
<feature type="domain" description="DUF397" evidence="1">
    <location>
        <begin position="35"/>
        <end position="53"/>
    </location>
</feature>
<dbReference type="Pfam" id="PF04149">
    <property type="entry name" value="DUF397"/>
    <property type="match status" value="3"/>
</dbReference>